<keyword evidence="3" id="KW-0479">Metal-binding</keyword>
<evidence type="ECO:0000256" key="2">
    <source>
        <dbReference type="ARBA" id="ARBA00004123"/>
    </source>
</evidence>
<keyword evidence="10" id="KW-0539">Nucleus</keyword>
<dbReference type="AlphaFoldDB" id="A0A7K4Y4B1"/>
<feature type="non-terminal residue" evidence="13">
    <location>
        <position position="78"/>
    </location>
</feature>
<accession>A0A7K4Y4B1</accession>
<feature type="domain" description="C2H2-type" evidence="12">
    <location>
        <begin position="3"/>
        <end position="30"/>
    </location>
</feature>
<dbReference type="SUPFAM" id="SSF57667">
    <property type="entry name" value="beta-beta-alpha zinc fingers"/>
    <property type="match status" value="2"/>
</dbReference>
<dbReference type="Proteomes" id="UP000551127">
    <property type="component" value="Unassembled WGS sequence"/>
</dbReference>
<evidence type="ECO:0000256" key="9">
    <source>
        <dbReference type="ARBA" id="ARBA00023163"/>
    </source>
</evidence>
<evidence type="ECO:0000313" key="14">
    <source>
        <dbReference type="Proteomes" id="UP000551127"/>
    </source>
</evidence>
<dbReference type="GO" id="GO:0008270">
    <property type="term" value="F:zinc ion binding"/>
    <property type="evidence" value="ECO:0007669"/>
    <property type="project" value="UniProtKB-KW"/>
</dbReference>
<dbReference type="EMBL" id="VYZL01000007">
    <property type="protein sequence ID" value="NWR53809.1"/>
    <property type="molecule type" value="Genomic_DNA"/>
</dbReference>
<evidence type="ECO:0000256" key="11">
    <source>
        <dbReference type="PROSITE-ProRule" id="PRU00042"/>
    </source>
</evidence>
<keyword evidence="9" id="KW-0804">Transcription</keyword>
<feature type="domain" description="C2H2-type" evidence="12">
    <location>
        <begin position="36"/>
        <end position="57"/>
    </location>
</feature>
<dbReference type="GO" id="GO:0005634">
    <property type="term" value="C:nucleus"/>
    <property type="evidence" value="ECO:0007669"/>
    <property type="project" value="UniProtKB-SubCell"/>
</dbReference>
<comment type="function">
    <text evidence="1">May be involved in transcriptional regulation.</text>
</comment>
<dbReference type="PANTHER" id="PTHR23226:SF416">
    <property type="entry name" value="FI01424P"/>
    <property type="match status" value="1"/>
</dbReference>
<keyword evidence="6" id="KW-0862">Zinc</keyword>
<dbReference type="PROSITE" id="PS50157">
    <property type="entry name" value="ZINC_FINGER_C2H2_2"/>
    <property type="match status" value="3"/>
</dbReference>
<dbReference type="GO" id="GO:0000981">
    <property type="term" value="F:DNA-binding transcription factor activity, RNA polymerase II-specific"/>
    <property type="evidence" value="ECO:0007669"/>
    <property type="project" value="TreeGrafter"/>
</dbReference>
<dbReference type="InterPro" id="IPR013087">
    <property type="entry name" value="Znf_C2H2_type"/>
</dbReference>
<evidence type="ECO:0000256" key="5">
    <source>
        <dbReference type="ARBA" id="ARBA00022771"/>
    </source>
</evidence>
<keyword evidence="5 11" id="KW-0863">Zinc-finger</keyword>
<feature type="domain" description="C2H2-type" evidence="12">
    <location>
        <begin position="58"/>
        <end position="78"/>
    </location>
</feature>
<proteinExistence type="predicted"/>
<evidence type="ECO:0000259" key="12">
    <source>
        <dbReference type="PROSITE" id="PS50157"/>
    </source>
</evidence>
<dbReference type="FunFam" id="3.30.160.60:FF:000097">
    <property type="entry name" value="Zinc finger protein"/>
    <property type="match status" value="1"/>
</dbReference>
<dbReference type="Gene3D" id="3.30.160.60">
    <property type="entry name" value="Classic Zinc Finger"/>
    <property type="match status" value="3"/>
</dbReference>
<keyword evidence="4" id="KW-0677">Repeat</keyword>
<evidence type="ECO:0000256" key="1">
    <source>
        <dbReference type="ARBA" id="ARBA00003767"/>
    </source>
</evidence>
<dbReference type="OrthoDB" id="9439903at2759"/>
<evidence type="ECO:0000256" key="8">
    <source>
        <dbReference type="ARBA" id="ARBA00023125"/>
    </source>
</evidence>
<dbReference type="InterPro" id="IPR036236">
    <property type="entry name" value="Znf_C2H2_sf"/>
</dbReference>
<evidence type="ECO:0000256" key="7">
    <source>
        <dbReference type="ARBA" id="ARBA00023015"/>
    </source>
</evidence>
<sequence length="78" mass="9273">QPFDCQDCSQNFRHSSALSRHRCTHRGETIRLQRRGKRYRKSTDLLRHHLIHTGEKPFTCSDCGQSFRQSSNLKHHKK</sequence>
<evidence type="ECO:0000256" key="6">
    <source>
        <dbReference type="ARBA" id="ARBA00022833"/>
    </source>
</evidence>
<reference evidence="13 14" key="1">
    <citation type="submission" date="2019-09" db="EMBL/GenBank/DDBJ databases">
        <title>Bird 10,000 Genomes (B10K) Project - Family phase.</title>
        <authorList>
            <person name="Zhang G."/>
        </authorList>
    </citation>
    <scope>NUCLEOTIDE SEQUENCE [LARGE SCALE GENOMIC DNA]</scope>
    <source>
        <strain evidence="13">B10K-DU-012-80</strain>
    </source>
</reference>
<dbReference type="SMART" id="SM00355">
    <property type="entry name" value="ZnF_C2H2"/>
    <property type="match status" value="2"/>
</dbReference>
<keyword evidence="7" id="KW-0805">Transcription regulation</keyword>
<dbReference type="GO" id="GO:0000978">
    <property type="term" value="F:RNA polymerase II cis-regulatory region sequence-specific DNA binding"/>
    <property type="evidence" value="ECO:0007669"/>
    <property type="project" value="TreeGrafter"/>
</dbReference>
<keyword evidence="14" id="KW-1185">Reference proteome</keyword>
<name>A0A7K4Y4B1_BUCAB</name>
<evidence type="ECO:0000256" key="3">
    <source>
        <dbReference type="ARBA" id="ARBA00022723"/>
    </source>
</evidence>
<evidence type="ECO:0000313" key="13">
    <source>
        <dbReference type="EMBL" id="NWR53809.1"/>
    </source>
</evidence>
<dbReference type="PANTHER" id="PTHR23226">
    <property type="entry name" value="ZINC FINGER AND SCAN DOMAIN-CONTAINING"/>
    <property type="match status" value="1"/>
</dbReference>
<comment type="caution">
    <text evidence="13">The sequence shown here is derived from an EMBL/GenBank/DDBJ whole genome shotgun (WGS) entry which is preliminary data.</text>
</comment>
<keyword evidence="8" id="KW-0238">DNA-binding</keyword>
<feature type="non-terminal residue" evidence="13">
    <location>
        <position position="1"/>
    </location>
</feature>
<evidence type="ECO:0000256" key="10">
    <source>
        <dbReference type="ARBA" id="ARBA00023242"/>
    </source>
</evidence>
<evidence type="ECO:0000256" key="4">
    <source>
        <dbReference type="ARBA" id="ARBA00022737"/>
    </source>
</evidence>
<dbReference type="PROSITE" id="PS00028">
    <property type="entry name" value="ZINC_FINGER_C2H2_1"/>
    <property type="match status" value="1"/>
</dbReference>
<gene>
    <name evidence="13" type="primary">Znf708</name>
    <name evidence="13" type="ORF">BUCABY_R06025</name>
</gene>
<protein>
    <submittedName>
        <fullName evidence="13">ZN708 protein</fullName>
    </submittedName>
</protein>
<dbReference type="Pfam" id="PF00096">
    <property type="entry name" value="zf-C2H2"/>
    <property type="match status" value="2"/>
</dbReference>
<organism evidence="13 14">
    <name type="scientific">Bucorvus abyssinicus</name>
    <name type="common">Northern ground-hornbill</name>
    <name type="synonym">Abyssinian ground-hornbill</name>
    <dbReference type="NCBI Taxonomy" id="153643"/>
    <lineage>
        <taxon>Eukaryota</taxon>
        <taxon>Metazoa</taxon>
        <taxon>Chordata</taxon>
        <taxon>Craniata</taxon>
        <taxon>Vertebrata</taxon>
        <taxon>Euteleostomi</taxon>
        <taxon>Archelosauria</taxon>
        <taxon>Archosauria</taxon>
        <taxon>Dinosauria</taxon>
        <taxon>Saurischia</taxon>
        <taxon>Theropoda</taxon>
        <taxon>Coelurosauria</taxon>
        <taxon>Aves</taxon>
        <taxon>Neognathae</taxon>
        <taxon>Neoaves</taxon>
        <taxon>Telluraves</taxon>
        <taxon>Coraciimorphae</taxon>
        <taxon>Bucerotiformes</taxon>
        <taxon>Bucorvidae</taxon>
        <taxon>Bucorvus</taxon>
    </lineage>
</organism>
<comment type="subcellular location">
    <subcellularLocation>
        <location evidence="2">Nucleus</location>
    </subcellularLocation>
</comment>